<gene>
    <name evidence="6" type="primary">prmA</name>
    <name evidence="7" type="ORF">APE01nite_02310</name>
</gene>
<dbReference type="CDD" id="cd02440">
    <property type="entry name" value="AdoMet_MTases"/>
    <property type="match status" value="1"/>
</dbReference>
<evidence type="ECO:0000256" key="6">
    <source>
        <dbReference type="HAMAP-Rule" id="MF_00735"/>
    </source>
</evidence>
<dbReference type="InterPro" id="IPR004498">
    <property type="entry name" value="Ribosomal_PrmA_MeTrfase"/>
</dbReference>
<dbReference type="Proteomes" id="UP000317730">
    <property type="component" value="Unassembled WGS sequence"/>
</dbReference>
<dbReference type="Pfam" id="PF06325">
    <property type="entry name" value="PrmA"/>
    <property type="match status" value="1"/>
</dbReference>
<dbReference type="EMBL" id="BJMV01000001">
    <property type="protein sequence ID" value="GEB84434.1"/>
    <property type="molecule type" value="Genomic_DNA"/>
</dbReference>
<accession>A0A4Y3TRQ7</accession>
<evidence type="ECO:0000256" key="5">
    <source>
        <dbReference type="ARBA" id="ARBA00022691"/>
    </source>
</evidence>
<dbReference type="RefSeq" id="WP_141374377.1">
    <property type="nucleotide sequence ID" value="NZ_BAPL01000017.1"/>
</dbReference>
<feature type="binding site" evidence="6">
    <location>
        <position position="187"/>
    </location>
    <ligand>
        <name>S-adenosyl-L-methionine</name>
        <dbReference type="ChEBI" id="CHEBI:59789"/>
    </ligand>
</feature>
<feature type="binding site" evidence="6">
    <location>
        <position position="143"/>
    </location>
    <ligand>
        <name>S-adenosyl-L-methionine</name>
        <dbReference type="ChEBI" id="CHEBI:59789"/>
    </ligand>
</feature>
<keyword evidence="4 6" id="KW-0808">Transferase</keyword>
<keyword evidence="5 6" id="KW-0949">S-adenosyl-L-methionine</keyword>
<evidence type="ECO:0000256" key="4">
    <source>
        <dbReference type="ARBA" id="ARBA00022679"/>
    </source>
</evidence>
<dbReference type="AlphaFoldDB" id="A0A4Y3TRQ7"/>
<dbReference type="GO" id="GO:0016279">
    <property type="term" value="F:protein-lysine N-methyltransferase activity"/>
    <property type="evidence" value="ECO:0007669"/>
    <property type="project" value="RHEA"/>
</dbReference>
<comment type="similarity">
    <text evidence="1 6">Belongs to the methyltransferase superfamily. PrmA family.</text>
</comment>
<dbReference type="GO" id="GO:0005840">
    <property type="term" value="C:ribosome"/>
    <property type="evidence" value="ECO:0007669"/>
    <property type="project" value="UniProtKB-KW"/>
</dbReference>
<comment type="subcellular location">
    <subcellularLocation>
        <location evidence="6">Cytoplasm</location>
    </subcellularLocation>
</comment>
<dbReference type="SUPFAM" id="SSF53335">
    <property type="entry name" value="S-adenosyl-L-methionine-dependent methyltransferases"/>
    <property type="match status" value="1"/>
</dbReference>
<keyword evidence="7" id="KW-0687">Ribonucleoprotein</keyword>
<comment type="caution">
    <text evidence="7">The sequence shown here is derived from an EMBL/GenBank/DDBJ whole genome shotgun (WGS) entry which is preliminary data.</text>
</comment>
<dbReference type="GO" id="GO:0032259">
    <property type="term" value="P:methylation"/>
    <property type="evidence" value="ECO:0007669"/>
    <property type="project" value="UniProtKB-KW"/>
</dbReference>
<evidence type="ECO:0000313" key="7">
    <source>
        <dbReference type="EMBL" id="GEB84434.1"/>
    </source>
</evidence>
<dbReference type="PANTHER" id="PTHR43648">
    <property type="entry name" value="ELECTRON TRANSFER FLAVOPROTEIN BETA SUBUNIT LYSINE METHYLTRANSFERASE"/>
    <property type="match status" value="1"/>
</dbReference>
<evidence type="ECO:0000256" key="1">
    <source>
        <dbReference type="ARBA" id="ARBA00009741"/>
    </source>
</evidence>
<name>A0A4Y3TRQ7_9PROT</name>
<evidence type="ECO:0000256" key="2">
    <source>
        <dbReference type="ARBA" id="ARBA00022490"/>
    </source>
</evidence>
<dbReference type="InterPro" id="IPR050078">
    <property type="entry name" value="Ribosomal_L11_MeTrfase_PrmA"/>
</dbReference>
<dbReference type="PANTHER" id="PTHR43648:SF1">
    <property type="entry name" value="ELECTRON TRANSFER FLAVOPROTEIN BETA SUBUNIT LYSINE METHYLTRANSFERASE"/>
    <property type="match status" value="1"/>
</dbReference>
<dbReference type="EC" id="2.1.1.-" evidence="6"/>
<dbReference type="HAMAP" id="MF_00735">
    <property type="entry name" value="Methyltr_PrmA"/>
    <property type="match status" value="1"/>
</dbReference>
<dbReference type="GO" id="GO:0005737">
    <property type="term" value="C:cytoplasm"/>
    <property type="evidence" value="ECO:0007669"/>
    <property type="project" value="UniProtKB-SubCell"/>
</dbReference>
<proteinExistence type="inferred from homology"/>
<evidence type="ECO:0000313" key="8">
    <source>
        <dbReference type="Proteomes" id="UP000317730"/>
    </source>
</evidence>
<organism evidence="7 8">
    <name type="scientific">Acetobacter peroxydans</name>
    <dbReference type="NCBI Taxonomy" id="104098"/>
    <lineage>
        <taxon>Bacteria</taxon>
        <taxon>Pseudomonadati</taxon>
        <taxon>Pseudomonadota</taxon>
        <taxon>Alphaproteobacteria</taxon>
        <taxon>Acetobacterales</taxon>
        <taxon>Acetobacteraceae</taxon>
        <taxon>Acetobacter</taxon>
    </lineage>
</organism>
<reference evidence="7 8" key="1">
    <citation type="submission" date="2019-06" db="EMBL/GenBank/DDBJ databases">
        <title>Whole genome shotgun sequence of Acetobacter peroxydans NBRC 13755.</title>
        <authorList>
            <person name="Hosoyama A."/>
            <person name="Uohara A."/>
            <person name="Ohji S."/>
            <person name="Ichikawa N."/>
        </authorList>
    </citation>
    <scope>NUCLEOTIDE SEQUENCE [LARGE SCALE GENOMIC DNA]</scope>
    <source>
        <strain evidence="7 8">NBRC 13755</strain>
    </source>
</reference>
<dbReference type="Gene3D" id="3.40.50.150">
    <property type="entry name" value="Vaccinia Virus protein VP39"/>
    <property type="match status" value="1"/>
</dbReference>
<evidence type="ECO:0000256" key="3">
    <source>
        <dbReference type="ARBA" id="ARBA00022603"/>
    </source>
</evidence>
<sequence length="308" mass="33513">MASTTRRHATSLETIAVTVPEAAVPFFENAIGSVCTTVGIFEANPEGTLWRVEGVRDHGHREDELATALMLAQLASGENPELERSPTEAEGWLARTYEAFPEQEVGRRFVIRGTHLPEQADSTRIALTLDAGVAFGSGEHGSTRGCLRALERIAHRAPRRILDLGCGTGILAMAAAALLHKPVLAVDIEPWSVRVSAHNAQRNQLGRLLTCRLGNGWNTPAIRRAAPYDLVFANILARPLCLMAKDLARNLRPGGTVILAGLLRTQIRMVLSAHRRQGLVLEHVLTEGDWATLVLRKPNRPTAHGKGQ</sequence>
<feature type="binding site" evidence="6">
    <location>
        <position position="165"/>
    </location>
    <ligand>
        <name>S-adenosyl-L-methionine</name>
        <dbReference type="ChEBI" id="CHEBI:59789"/>
    </ligand>
</feature>
<dbReference type="OrthoDB" id="9785995at2"/>
<comment type="function">
    <text evidence="6">Methylates ribosomal protein L11.</text>
</comment>
<dbReference type="InterPro" id="IPR029063">
    <property type="entry name" value="SAM-dependent_MTases_sf"/>
</dbReference>
<protein>
    <recommendedName>
        <fullName evidence="6">Ribosomal protein L11 methyltransferase</fullName>
        <shortName evidence="6">L11 Mtase</shortName>
        <ecNumber evidence="6">2.1.1.-</ecNumber>
    </recommendedName>
</protein>
<keyword evidence="3 6" id="KW-0489">Methyltransferase</keyword>
<keyword evidence="8" id="KW-1185">Reference proteome</keyword>
<comment type="catalytic activity">
    <reaction evidence="6">
        <text>L-lysyl-[protein] + 3 S-adenosyl-L-methionine = N(6),N(6),N(6)-trimethyl-L-lysyl-[protein] + 3 S-adenosyl-L-homocysteine + 3 H(+)</text>
        <dbReference type="Rhea" id="RHEA:54192"/>
        <dbReference type="Rhea" id="RHEA-COMP:9752"/>
        <dbReference type="Rhea" id="RHEA-COMP:13826"/>
        <dbReference type="ChEBI" id="CHEBI:15378"/>
        <dbReference type="ChEBI" id="CHEBI:29969"/>
        <dbReference type="ChEBI" id="CHEBI:57856"/>
        <dbReference type="ChEBI" id="CHEBI:59789"/>
        <dbReference type="ChEBI" id="CHEBI:61961"/>
    </reaction>
</comment>
<keyword evidence="2 6" id="KW-0963">Cytoplasm</keyword>
<keyword evidence="7" id="KW-0689">Ribosomal protein</keyword>
<feature type="binding site" evidence="6">
    <location>
        <position position="234"/>
    </location>
    <ligand>
        <name>S-adenosyl-L-methionine</name>
        <dbReference type="ChEBI" id="CHEBI:59789"/>
    </ligand>
</feature>